<accession>A0ABN7RW15</accession>
<dbReference type="CDD" id="cd04056">
    <property type="entry name" value="Peptidases_S53"/>
    <property type="match status" value="1"/>
</dbReference>
<evidence type="ECO:0000256" key="14">
    <source>
        <dbReference type="SAM" id="SignalP"/>
    </source>
</evidence>
<feature type="domain" description="Peptidase S53 activation" evidence="15">
    <location>
        <begin position="39"/>
        <end position="197"/>
    </location>
</feature>
<proteinExistence type="predicted"/>
<keyword evidence="9" id="KW-0106">Calcium</keyword>
<dbReference type="CDD" id="cd11377">
    <property type="entry name" value="Pro-peptidase_S53"/>
    <property type="match status" value="1"/>
</dbReference>
<evidence type="ECO:0000256" key="5">
    <source>
        <dbReference type="ARBA" id="ARBA00022670"/>
    </source>
</evidence>
<dbReference type="InterPro" id="IPR030400">
    <property type="entry name" value="Sedolisin_dom"/>
</dbReference>
<sequence>MRFLAALGLLALNSSAEKLAFEERATWKSHFKQHFNENTKLWDNLGTAPLDETAVFIFGLKQKNVEILERVFWQVSDPDSSQYGNFLKNSQISKLVGRDKHFVELFLARLSGENFVEDEEKVYLSQQSASKCTVNSNMDWVTCEFSVRDAMRLFDIQKFHVFRKPGSTRKYIRTTSYLKIPQSAAAMIDYIGGAVSKLPSVHQKLSIDREDFGKTIKENVRHIGNYPEVIRARYNISSETGRHPDNSQCTPQFLEQYYHQGDLDLFWRLYGKGYEHRQEIDKVVGDVPGGLSGIEASLDTQYIMSTGNNITTWFWYTAGRHEQQEPFLQWLIDLSNEENPPLVNSASYSDKENSVDPDYMKRINVEFMKAGARGLTLLFASGDDGAGCQENKRFEPQWPSTSPYVTTVGGTAFIHPFDIGEEEGYDISGGGFSDVFEMPEYQKELVASFLGTSEKLPPDDYYRPTGRGYPDIAAVSNHYWVVNNRVPVPGVLGTSASCPVVAGILAHINDYRLRSNLPPLGFVNPLLYKNPDAITDVTQGYNAGCDLSEYYDRGFYAQKGWDPVTGLGNPNFPTMLKVAMDAALKKHAKYPVDN</sequence>
<evidence type="ECO:0000256" key="8">
    <source>
        <dbReference type="ARBA" id="ARBA00022825"/>
    </source>
</evidence>
<evidence type="ECO:0000256" key="7">
    <source>
        <dbReference type="ARBA" id="ARBA00022801"/>
    </source>
</evidence>
<dbReference type="InterPro" id="IPR023828">
    <property type="entry name" value="Peptidase_S8_Ser-AS"/>
</dbReference>
<dbReference type="SMART" id="SM00944">
    <property type="entry name" value="Pro-kuma_activ"/>
    <property type="match status" value="1"/>
</dbReference>
<keyword evidence="5" id="KW-0645">Protease</keyword>
<dbReference type="PANTHER" id="PTHR14218:SF15">
    <property type="entry name" value="TRIPEPTIDYL-PEPTIDASE 1"/>
    <property type="match status" value="1"/>
</dbReference>
<evidence type="ECO:0000256" key="12">
    <source>
        <dbReference type="ARBA" id="ARBA00032661"/>
    </source>
</evidence>
<dbReference type="Proteomes" id="UP001158576">
    <property type="component" value="Chromosome PAR"/>
</dbReference>
<evidence type="ECO:0000256" key="3">
    <source>
        <dbReference type="ARBA" id="ARBA00012067"/>
    </source>
</evidence>
<dbReference type="SUPFAM" id="SSF54897">
    <property type="entry name" value="Protease propeptides/inhibitors"/>
    <property type="match status" value="1"/>
</dbReference>
<dbReference type="InterPro" id="IPR000209">
    <property type="entry name" value="Peptidase_S8/S53_dom"/>
</dbReference>
<comment type="function">
    <text evidence="13">Lysosomal serine protease with tripeptidyl-peptidase I activity. May act as a non-specific lysosomal peptidase which generates tripeptides from the breakdown products produced by lysosomal proteinases. Requires substrates with an unsubstituted N-terminus.</text>
</comment>
<keyword evidence="10" id="KW-0865">Zymogen</keyword>
<evidence type="ECO:0000313" key="16">
    <source>
        <dbReference type="EMBL" id="CAG5081913.1"/>
    </source>
</evidence>
<protein>
    <recommendedName>
        <fullName evidence="4">Tripeptidyl-peptidase 1</fullName>
        <ecNumber evidence="3">3.4.14.9</ecNumber>
    </recommendedName>
    <alternativeName>
        <fullName evidence="11">Tripeptidyl aminopeptidase</fullName>
    </alternativeName>
    <alternativeName>
        <fullName evidence="12">Tripeptidyl-peptidase I</fullName>
    </alternativeName>
</protein>
<evidence type="ECO:0000256" key="2">
    <source>
        <dbReference type="ARBA" id="ARBA00001913"/>
    </source>
</evidence>
<dbReference type="PANTHER" id="PTHR14218">
    <property type="entry name" value="PROTEASE S8 TRIPEPTIDYL PEPTIDASE I CLN2"/>
    <property type="match status" value="1"/>
</dbReference>
<keyword evidence="6" id="KW-0479">Metal-binding</keyword>
<dbReference type="EMBL" id="OU015568">
    <property type="protein sequence ID" value="CAG5081913.1"/>
    <property type="molecule type" value="Genomic_DNA"/>
</dbReference>
<dbReference type="InterPro" id="IPR036852">
    <property type="entry name" value="Peptidase_S8/S53_dom_sf"/>
</dbReference>
<feature type="chain" id="PRO_5046533075" description="Tripeptidyl-peptidase 1" evidence="14">
    <location>
        <begin position="17"/>
        <end position="594"/>
    </location>
</feature>
<reference evidence="16 17" key="1">
    <citation type="submission" date="2021-04" db="EMBL/GenBank/DDBJ databases">
        <authorList>
            <person name="Bliznina A."/>
        </authorList>
    </citation>
    <scope>NUCLEOTIDE SEQUENCE [LARGE SCALE GENOMIC DNA]</scope>
</reference>
<evidence type="ECO:0000256" key="13">
    <source>
        <dbReference type="ARBA" id="ARBA00045460"/>
    </source>
</evidence>
<dbReference type="Pfam" id="PF00082">
    <property type="entry name" value="Peptidase_S8"/>
    <property type="match status" value="1"/>
</dbReference>
<feature type="signal peptide" evidence="14">
    <location>
        <begin position="1"/>
        <end position="16"/>
    </location>
</feature>
<dbReference type="SUPFAM" id="SSF52743">
    <property type="entry name" value="Subtilisin-like"/>
    <property type="match status" value="1"/>
</dbReference>
<organism evidence="16 17">
    <name type="scientific">Oikopleura dioica</name>
    <name type="common">Tunicate</name>
    <dbReference type="NCBI Taxonomy" id="34765"/>
    <lineage>
        <taxon>Eukaryota</taxon>
        <taxon>Metazoa</taxon>
        <taxon>Chordata</taxon>
        <taxon>Tunicata</taxon>
        <taxon>Appendicularia</taxon>
        <taxon>Copelata</taxon>
        <taxon>Oikopleuridae</taxon>
        <taxon>Oikopleura</taxon>
    </lineage>
</organism>
<evidence type="ECO:0000256" key="4">
    <source>
        <dbReference type="ARBA" id="ARBA00020254"/>
    </source>
</evidence>
<dbReference type="PROSITE" id="PS00138">
    <property type="entry name" value="SUBTILASE_SER"/>
    <property type="match status" value="1"/>
</dbReference>
<name>A0ABN7RW15_OIKDI</name>
<keyword evidence="17" id="KW-1185">Reference proteome</keyword>
<comment type="cofactor">
    <cofactor evidence="2">
        <name>Ca(2+)</name>
        <dbReference type="ChEBI" id="CHEBI:29108"/>
    </cofactor>
</comment>
<evidence type="ECO:0000313" key="17">
    <source>
        <dbReference type="Proteomes" id="UP001158576"/>
    </source>
</evidence>
<comment type="catalytic activity">
    <reaction evidence="1">
        <text>Release of an N-terminal tripeptide from a polypeptide, but also has endopeptidase activity.</text>
        <dbReference type="EC" id="3.4.14.9"/>
    </reaction>
</comment>
<evidence type="ECO:0000259" key="15">
    <source>
        <dbReference type="SMART" id="SM00944"/>
    </source>
</evidence>
<dbReference type="Gene3D" id="3.40.50.200">
    <property type="entry name" value="Peptidase S8/S53 domain"/>
    <property type="match status" value="1"/>
</dbReference>
<evidence type="ECO:0000256" key="6">
    <source>
        <dbReference type="ARBA" id="ARBA00022723"/>
    </source>
</evidence>
<keyword evidence="14" id="KW-0732">Signal</keyword>
<dbReference type="InterPro" id="IPR050819">
    <property type="entry name" value="Tripeptidyl-peptidase_I"/>
</dbReference>
<keyword evidence="7" id="KW-0378">Hydrolase</keyword>
<gene>
    <name evidence="16" type="ORF">OKIOD_LOCUS1549</name>
</gene>
<evidence type="ECO:0000256" key="1">
    <source>
        <dbReference type="ARBA" id="ARBA00000884"/>
    </source>
</evidence>
<keyword evidence="8" id="KW-0720">Serine protease</keyword>
<evidence type="ECO:0000256" key="11">
    <source>
        <dbReference type="ARBA" id="ARBA00032232"/>
    </source>
</evidence>
<dbReference type="Pfam" id="PF09286">
    <property type="entry name" value="Pro-kuma_activ"/>
    <property type="match status" value="1"/>
</dbReference>
<dbReference type="EC" id="3.4.14.9" evidence="3"/>
<evidence type="ECO:0000256" key="10">
    <source>
        <dbReference type="ARBA" id="ARBA00023145"/>
    </source>
</evidence>
<evidence type="ECO:0000256" key="9">
    <source>
        <dbReference type="ARBA" id="ARBA00022837"/>
    </source>
</evidence>
<dbReference type="InterPro" id="IPR015366">
    <property type="entry name" value="S53_propep"/>
</dbReference>